<gene>
    <name evidence="2" type="ORF">F2Q69_00042077</name>
</gene>
<dbReference type="PANTHER" id="PTHR45023">
    <property type="match status" value="1"/>
</dbReference>
<feature type="region of interest" description="Disordered" evidence="1">
    <location>
        <begin position="198"/>
        <end position="235"/>
    </location>
</feature>
<comment type="caution">
    <text evidence="2">The sequence shown here is derived from an EMBL/GenBank/DDBJ whole genome shotgun (WGS) entry which is preliminary data.</text>
</comment>
<feature type="non-terminal residue" evidence="2">
    <location>
        <position position="1"/>
    </location>
</feature>
<accession>A0A8S9NR89</accession>
<proteinExistence type="predicted"/>
<evidence type="ECO:0000313" key="3">
    <source>
        <dbReference type="Proteomes" id="UP000712600"/>
    </source>
</evidence>
<feature type="compositionally biased region" description="Polar residues" evidence="1">
    <location>
        <begin position="217"/>
        <end position="229"/>
    </location>
</feature>
<dbReference type="PANTHER" id="PTHR45023:SF4">
    <property type="entry name" value="GLYCINE-RICH PROTEIN-RELATED"/>
    <property type="match status" value="1"/>
</dbReference>
<name>A0A8S9NR89_BRACR</name>
<reference evidence="2" key="1">
    <citation type="submission" date="2019-12" db="EMBL/GenBank/DDBJ databases">
        <title>Genome sequencing and annotation of Brassica cretica.</title>
        <authorList>
            <person name="Studholme D.J."/>
            <person name="Sarris P."/>
        </authorList>
    </citation>
    <scope>NUCLEOTIDE SEQUENCE</scope>
    <source>
        <strain evidence="2">PFS-109/04</strain>
        <tissue evidence="2">Leaf</tissue>
    </source>
</reference>
<dbReference type="Proteomes" id="UP000712600">
    <property type="component" value="Unassembled WGS sequence"/>
</dbReference>
<feature type="region of interest" description="Disordered" evidence="1">
    <location>
        <begin position="1"/>
        <end position="24"/>
    </location>
</feature>
<evidence type="ECO:0000256" key="1">
    <source>
        <dbReference type="SAM" id="MobiDB-lite"/>
    </source>
</evidence>
<protein>
    <recommendedName>
        <fullName evidence="4">No apical meristem-associated C-terminal domain-containing protein</fullName>
    </recommendedName>
</protein>
<evidence type="ECO:0000313" key="2">
    <source>
        <dbReference type="EMBL" id="KAF3504721.1"/>
    </source>
</evidence>
<evidence type="ECO:0008006" key="4">
    <source>
        <dbReference type="Google" id="ProtNLM"/>
    </source>
</evidence>
<organism evidence="2 3">
    <name type="scientific">Brassica cretica</name>
    <name type="common">Mustard</name>
    <dbReference type="NCBI Taxonomy" id="69181"/>
    <lineage>
        <taxon>Eukaryota</taxon>
        <taxon>Viridiplantae</taxon>
        <taxon>Streptophyta</taxon>
        <taxon>Embryophyta</taxon>
        <taxon>Tracheophyta</taxon>
        <taxon>Spermatophyta</taxon>
        <taxon>Magnoliopsida</taxon>
        <taxon>eudicotyledons</taxon>
        <taxon>Gunneridae</taxon>
        <taxon>Pentapetalae</taxon>
        <taxon>rosids</taxon>
        <taxon>malvids</taxon>
        <taxon>Brassicales</taxon>
        <taxon>Brassicaceae</taxon>
        <taxon>Brassiceae</taxon>
        <taxon>Brassica</taxon>
    </lineage>
</organism>
<dbReference type="AlphaFoldDB" id="A0A8S9NR89"/>
<dbReference type="EMBL" id="QGKX02001621">
    <property type="protein sequence ID" value="KAF3504721.1"/>
    <property type="molecule type" value="Genomic_DNA"/>
</dbReference>
<sequence>MPSVNADDESTARPIGVKAAKANKGKRSVGEGEKIVEGFQQMWELKQKDTQEQFALENMKDKVNKTKLLNNDVLIILFFVRLFWGTSHTHTVMAARKPIVCGLSAGGIIPPLPQVITDDDVEDILSADGIPPEFRRMVQMMQEEEKRLSEERFKMLKAGIKLEEGQSSTCDVSGSRFSEQSRREQRLRAQIRNDQKWCGTYGSSQQSSGSKRKRVGEQQSFQPSTSMPSVNADDESIARPIGVKVAKANKGKRSVGEGEKIVEGFQQMWELKQKDLQEQFALENMKDKVNKTKLLNSLLSRTEPLNEIEVALKNKLMTEMLMGASHTHTIMAARKPIVCGLSAGGIIPPLPRVNTDDDVEDIPPTEAELVEISDDEEEDLVELSSDEYMRNMGYLIRVEEEADDIPPKFRRMVQMMHEKEKRLREERFKVLRAGIKLEEGQSSTCD</sequence>